<dbReference type="GO" id="GO:0012505">
    <property type="term" value="C:endomembrane system"/>
    <property type="evidence" value="ECO:0007669"/>
    <property type="project" value="UniProtKB-SubCell"/>
</dbReference>
<dbReference type="Pfam" id="PF01988">
    <property type="entry name" value="VIT1"/>
    <property type="match status" value="1"/>
</dbReference>
<comment type="subcellular location">
    <subcellularLocation>
        <location evidence="1">Endomembrane system</location>
        <topology evidence="1">Multi-pass membrane protein</topology>
    </subcellularLocation>
</comment>
<reference evidence="6 7" key="1">
    <citation type="submission" date="2018-09" db="EMBL/GenBank/DDBJ databases">
        <title>Novel species of Cryobacterium.</title>
        <authorList>
            <person name="Liu Q."/>
            <person name="Xin Y.-H."/>
        </authorList>
    </citation>
    <scope>NUCLEOTIDE SEQUENCE [LARGE SCALE GENOMIC DNA]</scope>
    <source>
        <strain evidence="6 7">Hh39</strain>
    </source>
</reference>
<feature type="transmembrane region" description="Helical" evidence="5">
    <location>
        <begin position="57"/>
        <end position="79"/>
    </location>
</feature>
<dbReference type="GO" id="GO:0005384">
    <property type="term" value="F:manganese ion transmembrane transporter activity"/>
    <property type="evidence" value="ECO:0007669"/>
    <property type="project" value="InterPro"/>
</dbReference>
<feature type="transmembrane region" description="Helical" evidence="5">
    <location>
        <begin position="215"/>
        <end position="237"/>
    </location>
</feature>
<dbReference type="AlphaFoldDB" id="A0A3A5MI25"/>
<name>A0A3A5MI25_9MICO</name>
<evidence type="ECO:0000256" key="5">
    <source>
        <dbReference type="SAM" id="Phobius"/>
    </source>
</evidence>
<dbReference type="CDD" id="cd02432">
    <property type="entry name" value="Nodulin-21_like_1"/>
    <property type="match status" value="1"/>
</dbReference>
<feature type="transmembrane region" description="Helical" evidence="5">
    <location>
        <begin position="29"/>
        <end position="51"/>
    </location>
</feature>
<evidence type="ECO:0000256" key="3">
    <source>
        <dbReference type="ARBA" id="ARBA00022989"/>
    </source>
</evidence>
<evidence type="ECO:0000313" key="6">
    <source>
        <dbReference type="EMBL" id="RJT86096.1"/>
    </source>
</evidence>
<dbReference type="GO" id="GO:0030026">
    <property type="term" value="P:intracellular manganese ion homeostasis"/>
    <property type="evidence" value="ECO:0007669"/>
    <property type="project" value="InterPro"/>
</dbReference>
<evidence type="ECO:0000256" key="1">
    <source>
        <dbReference type="ARBA" id="ARBA00004127"/>
    </source>
</evidence>
<feature type="transmembrane region" description="Helical" evidence="5">
    <location>
        <begin position="158"/>
        <end position="178"/>
    </location>
</feature>
<evidence type="ECO:0000313" key="7">
    <source>
        <dbReference type="Proteomes" id="UP000272015"/>
    </source>
</evidence>
<gene>
    <name evidence="6" type="ORF">D6T64_17615</name>
</gene>
<keyword evidence="7" id="KW-1185">Reference proteome</keyword>
<dbReference type="PANTHER" id="PTHR31851">
    <property type="entry name" value="FE(2+)/MN(2+) TRANSPORTER PCL1"/>
    <property type="match status" value="1"/>
</dbReference>
<keyword evidence="2 5" id="KW-0812">Transmembrane</keyword>
<organism evidence="6 7">
    <name type="scientific">Cryobacterium melibiosiphilum</name>
    <dbReference type="NCBI Taxonomy" id="995039"/>
    <lineage>
        <taxon>Bacteria</taxon>
        <taxon>Bacillati</taxon>
        <taxon>Actinomycetota</taxon>
        <taxon>Actinomycetes</taxon>
        <taxon>Micrococcales</taxon>
        <taxon>Microbacteriaceae</taxon>
        <taxon>Cryobacterium</taxon>
    </lineage>
</organism>
<dbReference type="EMBL" id="QZVS01000094">
    <property type="protein sequence ID" value="RJT86096.1"/>
    <property type="molecule type" value="Genomic_DNA"/>
</dbReference>
<dbReference type="RefSeq" id="WP_119975994.1">
    <property type="nucleotide sequence ID" value="NZ_JBHSQA010000001.1"/>
</dbReference>
<dbReference type="Proteomes" id="UP000272015">
    <property type="component" value="Unassembled WGS sequence"/>
</dbReference>
<dbReference type="OrthoDB" id="188924at2"/>
<proteinExistence type="predicted"/>
<keyword evidence="3 5" id="KW-1133">Transmembrane helix</keyword>
<accession>A0A3A5MI25</accession>
<comment type="caution">
    <text evidence="6">The sequence shown here is derived from an EMBL/GenBank/DDBJ whole genome shotgun (WGS) entry which is preliminary data.</text>
</comment>
<evidence type="ECO:0000256" key="4">
    <source>
        <dbReference type="ARBA" id="ARBA00023136"/>
    </source>
</evidence>
<dbReference type="InterPro" id="IPR008217">
    <property type="entry name" value="Ccc1_fam"/>
</dbReference>
<evidence type="ECO:0000256" key="2">
    <source>
        <dbReference type="ARBA" id="ARBA00022692"/>
    </source>
</evidence>
<keyword evidence="4 5" id="KW-0472">Membrane</keyword>
<feature type="transmembrane region" description="Helical" evidence="5">
    <location>
        <begin position="184"/>
        <end position="203"/>
    </location>
</feature>
<sequence>MTSVNGATETQSVEPHAAGLASRLNWLRAGVLGANDGIVSVAALVVGVAAATTDSSVILIAGVAALLAGAISMALGEYVSVSSQRDSERALIAKETWELENEPEEELAELAGFYEAKGLTSATARQVAIELTDHDALAAHLEVELHITAEDVSNPWTAAYASAIAFTVGAALPLLAVLLPPAEWRVPATFAAVLVALVITGWLSAYLGGSPKPRAIARIVIGGLLALAVTYLIGGLLGGA</sequence>
<protein>
    <submittedName>
        <fullName evidence="6">VIT family protein</fullName>
    </submittedName>
</protein>